<evidence type="ECO:0000256" key="4">
    <source>
        <dbReference type="ARBA" id="ARBA00023274"/>
    </source>
</evidence>
<dbReference type="Proteomes" id="UP000255101">
    <property type="component" value="Unassembled WGS sequence"/>
</dbReference>
<dbReference type="InterPro" id="IPR002136">
    <property type="entry name" value="Ribosomal_uL4"/>
</dbReference>
<dbReference type="GO" id="GO:0003735">
    <property type="term" value="F:structural constituent of ribosome"/>
    <property type="evidence" value="ECO:0007669"/>
    <property type="project" value="InterPro"/>
</dbReference>
<comment type="function">
    <text evidence="6">One of the primary rRNA binding proteins, this protein initially binds near the 5'-end of the 23S rRNA. It is important during the early stages of 50S assembly. It makes multiple contacts with different domains of the 23S rRNA in the assembled 50S subunit and ribosome.</text>
</comment>
<dbReference type="InterPro" id="IPR023574">
    <property type="entry name" value="Ribosomal_uL4_dom_sf"/>
</dbReference>
<dbReference type="GO" id="GO:0006412">
    <property type="term" value="P:translation"/>
    <property type="evidence" value="ECO:0007669"/>
    <property type="project" value="UniProtKB-UniRule"/>
</dbReference>
<dbReference type="STRING" id="1261.HMPREF3195_00857"/>
<comment type="similarity">
    <text evidence="1 6">Belongs to the universal ribosomal protein uL4 family.</text>
</comment>
<keyword evidence="6" id="KW-0699">rRNA-binding</keyword>
<dbReference type="eggNOG" id="COG0088">
    <property type="taxonomic scope" value="Bacteria"/>
</dbReference>
<evidence type="ECO:0000256" key="5">
    <source>
        <dbReference type="ARBA" id="ARBA00035244"/>
    </source>
</evidence>
<evidence type="ECO:0000256" key="7">
    <source>
        <dbReference type="SAM" id="MobiDB-lite"/>
    </source>
</evidence>
<feature type="compositionally biased region" description="Basic residues" evidence="7">
    <location>
        <begin position="60"/>
        <end position="71"/>
    </location>
</feature>
<dbReference type="GO" id="GO:0019843">
    <property type="term" value="F:rRNA binding"/>
    <property type="evidence" value="ECO:0007669"/>
    <property type="project" value="UniProtKB-UniRule"/>
</dbReference>
<dbReference type="GeneID" id="79843236"/>
<dbReference type="PATRIC" id="fig|1261.3.peg.303"/>
<dbReference type="PANTHER" id="PTHR10746:SF6">
    <property type="entry name" value="LARGE RIBOSOMAL SUBUNIT PROTEIN UL4M"/>
    <property type="match status" value="1"/>
</dbReference>
<dbReference type="InterPro" id="IPR013005">
    <property type="entry name" value="Ribosomal_uL4-like"/>
</dbReference>
<dbReference type="EMBL" id="UGTB01000004">
    <property type="protein sequence ID" value="SUB61772.1"/>
    <property type="molecule type" value="Genomic_DNA"/>
</dbReference>
<comment type="subunit">
    <text evidence="2 6">Part of the 50S ribosomal subunit.</text>
</comment>
<organism evidence="8 10">
    <name type="scientific">Peptostreptococcus anaerobius</name>
    <dbReference type="NCBI Taxonomy" id="1261"/>
    <lineage>
        <taxon>Bacteria</taxon>
        <taxon>Bacillati</taxon>
        <taxon>Bacillota</taxon>
        <taxon>Clostridia</taxon>
        <taxon>Peptostreptococcales</taxon>
        <taxon>Peptostreptococcaceae</taxon>
        <taxon>Peptostreptococcus</taxon>
    </lineage>
</organism>
<feature type="region of interest" description="Disordered" evidence="7">
    <location>
        <begin position="45"/>
        <end position="72"/>
    </location>
</feature>
<accession>A0A135YUL8</accession>
<dbReference type="AlphaFoldDB" id="A0A135YUL8"/>
<comment type="function">
    <text evidence="6">Forms part of the polypeptide exit tunnel.</text>
</comment>
<dbReference type="HAMAP" id="MF_01328_B">
    <property type="entry name" value="Ribosomal_uL4_B"/>
    <property type="match status" value="1"/>
</dbReference>
<evidence type="ECO:0000313" key="8">
    <source>
        <dbReference type="EMBL" id="KXI13099.1"/>
    </source>
</evidence>
<evidence type="ECO:0000256" key="2">
    <source>
        <dbReference type="ARBA" id="ARBA00011838"/>
    </source>
</evidence>
<evidence type="ECO:0000256" key="6">
    <source>
        <dbReference type="HAMAP-Rule" id="MF_01328"/>
    </source>
</evidence>
<dbReference type="GO" id="GO:1990904">
    <property type="term" value="C:ribonucleoprotein complex"/>
    <property type="evidence" value="ECO:0007669"/>
    <property type="project" value="UniProtKB-KW"/>
</dbReference>
<keyword evidence="4 6" id="KW-0687">Ribonucleoprotein</keyword>
<dbReference type="RefSeq" id="WP_002844246.1">
    <property type="nucleotide sequence ID" value="NZ_CAMPYD010000019.1"/>
</dbReference>
<sequence>MPKINVLNVSGQNVGEIELNDSIFDIEVNEHVLYEAVKCQLANKRQGTQSAKTRAEVRGGGRKPWRQKGTGRARQGSIRSVQWVGGGVAFAPKPRDYSYSLPKKVRRLAMKSALSSKVQDKEIIVLDALSLEAPKTKEIVNLFKNVNAAKKTLVVTAENDVNVVKSVRNIEGANVAHVSTLNVYDILNCDSFIITTDAVKKVEEVYA</sequence>
<dbReference type="SUPFAM" id="SSF52166">
    <property type="entry name" value="Ribosomal protein L4"/>
    <property type="match status" value="1"/>
</dbReference>
<gene>
    <name evidence="6 9" type="primary">rplD</name>
    <name evidence="8" type="ORF">HMPREF3195_00857</name>
    <name evidence="9" type="ORF">NCTC11460_01718</name>
</gene>
<keyword evidence="6" id="KW-0694">RNA-binding</keyword>
<protein>
    <recommendedName>
        <fullName evidence="5 6">Large ribosomal subunit protein uL4</fullName>
    </recommendedName>
</protein>
<proteinExistence type="inferred from homology"/>
<dbReference type="EMBL" id="LSQZ01000033">
    <property type="protein sequence ID" value="KXI13099.1"/>
    <property type="molecule type" value="Genomic_DNA"/>
</dbReference>
<reference evidence="9 11" key="2">
    <citation type="submission" date="2018-06" db="EMBL/GenBank/DDBJ databases">
        <authorList>
            <consortium name="Pathogen Informatics"/>
            <person name="Doyle S."/>
        </authorList>
    </citation>
    <scope>NUCLEOTIDE SEQUENCE [LARGE SCALE GENOMIC DNA]</scope>
    <source>
        <strain evidence="9 11">NCTC11460</strain>
    </source>
</reference>
<dbReference type="PANTHER" id="PTHR10746">
    <property type="entry name" value="50S RIBOSOMAL PROTEIN L4"/>
    <property type="match status" value="1"/>
</dbReference>
<name>A0A135YUL8_9FIRM</name>
<evidence type="ECO:0000313" key="11">
    <source>
        <dbReference type="Proteomes" id="UP000255101"/>
    </source>
</evidence>
<dbReference type="GO" id="GO:0005840">
    <property type="term" value="C:ribosome"/>
    <property type="evidence" value="ECO:0007669"/>
    <property type="project" value="UniProtKB-KW"/>
</dbReference>
<reference evidence="8 10" key="1">
    <citation type="submission" date="2016-02" db="EMBL/GenBank/DDBJ databases">
        <authorList>
            <person name="Wen L."/>
            <person name="He K."/>
            <person name="Yang H."/>
        </authorList>
    </citation>
    <scope>NUCLEOTIDE SEQUENCE [LARGE SCALE GENOMIC DNA]</scope>
    <source>
        <strain evidence="8 10">MJR8628A</strain>
    </source>
</reference>
<evidence type="ECO:0000256" key="3">
    <source>
        <dbReference type="ARBA" id="ARBA00022980"/>
    </source>
</evidence>
<dbReference type="Gene3D" id="3.40.1370.10">
    <property type="match status" value="1"/>
</dbReference>
<evidence type="ECO:0000313" key="10">
    <source>
        <dbReference type="Proteomes" id="UP000070326"/>
    </source>
</evidence>
<keyword evidence="3 6" id="KW-0689">Ribosomal protein</keyword>
<evidence type="ECO:0000313" key="9">
    <source>
        <dbReference type="EMBL" id="SUB61772.1"/>
    </source>
</evidence>
<dbReference type="NCBIfam" id="TIGR03953">
    <property type="entry name" value="rplD_bact"/>
    <property type="match status" value="1"/>
</dbReference>
<evidence type="ECO:0000256" key="1">
    <source>
        <dbReference type="ARBA" id="ARBA00010528"/>
    </source>
</evidence>
<dbReference type="Proteomes" id="UP000070326">
    <property type="component" value="Unassembled WGS sequence"/>
</dbReference>
<dbReference type="Pfam" id="PF00573">
    <property type="entry name" value="Ribosomal_L4"/>
    <property type="match status" value="1"/>
</dbReference>